<dbReference type="Proteomes" id="UP000265520">
    <property type="component" value="Unassembled WGS sequence"/>
</dbReference>
<feature type="non-terminal residue" evidence="3">
    <location>
        <position position="61"/>
    </location>
</feature>
<organism evidence="3 4">
    <name type="scientific">Trifolium medium</name>
    <dbReference type="NCBI Taxonomy" id="97028"/>
    <lineage>
        <taxon>Eukaryota</taxon>
        <taxon>Viridiplantae</taxon>
        <taxon>Streptophyta</taxon>
        <taxon>Embryophyta</taxon>
        <taxon>Tracheophyta</taxon>
        <taxon>Spermatophyta</taxon>
        <taxon>Magnoliopsida</taxon>
        <taxon>eudicotyledons</taxon>
        <taxon>Gunneridae</taxon>
        <taxon>Pentapetalae</taxon>
        <taxon>rosids</taxon>
        <taxon>fabids</taxon>
        <taxon>Fabales</taxon>
        <taxon>Fabaceae</taxon>
        <taxon>Papilionoideae</taxon>
        <taxon>50 kb inversion clade</taxon>
        <taxon>NPAAA clade</taxon>
        <taxon>Hologalegina</taxon>
        <taxon>IRL clade</taxon>
        <taxon>Trifolieae</taxon>
        <taxon>Trifolium</taxon>
    </lineage>
</organism>
<accession>A0A392Q7K6</accession>
<name>A0A392Q7K6_9FABA</name>
<comment type="caution">
    <text evidence="3">The sequence shown here is derived from an EMBL/GenBank/DDBJ whole genome shotgun (WGS) entry which is preliminary data.</text>
</comment>
<evidence type="ECO:0000313" key="3">
    <source>
        <dbReference type="EMBL" id="MCI19829.1"/>
    </source>
</evidence>
<dbReference type="GO" id="GO:0010345">
    <property type="term" value="P:suberin biosynthetic process"/>
    <property type="evidence" value="ECO:0007669"/>
    <property type="project" value="TreeGrafter"/>
</dbReference>
<dbReference type="GO" id="GO:0035336">
    <property type="term" value="P:long-chain fatty-acyl-CoA metabolic process"/>
    <property type="evidence" value="ECO:0007669"/>
    <property type="project" value="TreeGrafter"/>
</dbReference>
<dbReference type="GO" id="GO:0102965">
    <property type="term" value="F:alcohol-forming long-chain fatty acyl-CoA reductase activity"/>
    <property type="evidence" value="ECO:0007669"/>
    <property type="project" value="UniProtKB-EC"/>
</dbReference>
<sequence>MEIGSVLHFLQNKTILITGATGFLAKILLEKILRVQPNVKKVYLLLRAADAKSATHRFHNE</sequence>
<dbReference type="EMBL" id="LXQA010116759">
    <property type="protein sequence ID" value="MCI19829.1"/>
    <property type="molecule type" value="Genomic_DNA"/>
</dbReference>
<dbReference type="InterPro" id="IPR026055">
    <property type="entry name" value="FAR"/>
</dbReference>
<keyword evidence="1" id="KW-0443">Lipid metabolism</keyword>
<dbReference type="AlphaFoldDB" id="A0A392Q7K6"/>
<keyword evidence="1" id="KW-0560">Oxidoreductase</keyword>
<keyword evidence="1" id="KW-0521">NADP</keyword>
<dbReference type="InterPro" id="IPR036291">
    <property type="entry name" value="NAD(P)-bd_dom_sf"/>
</dbReference>
<proteinExistence type="inferred from homology"/>
<keyword evidence="4" id="KW-1185">Reference proteome</keyword>
<dbReference type="InterPro" id="IPR013120">
    <property type="entry name" value="FAR_NAD-bd"/>
</dbReference>
<evidence type="ECO:0000259" key="2">
    <source>
        <dbReference type="Pfam" id="PF07993"/>
    </source>
</evidence>
<comment type="similarity">
    <text evidence="1">Belongs to the fatty acyl-CoA reductase family.</text>
</comment>
<dbReference type="PANTHER" id="PTHR11011">
    <property type="entry name" value="MALE STERILITY PROTEIN 2-RELATED"/>
    <property type="match status" value="1"/>
</dbReference>
<evidence type="ECO:0000256" key="1">
    <source>
        <dbReference type="RuleBase" id="RU363097"/>
    </source>
</evidence>
<keyword evidence="1" id="KW-0444">Lipid biosynthesis</keyword>
<comment type="catalytic activity">
    <reaction evidence="1">
        <text>a long-chain fatty acyl-CoA + 2 NADPH + 2 H(+) = a long-chain primary fatty alcohol + 2 NADP(+) + CoA</text>
        <dbReference type="Rhea" id="RHEA:52716"/>
        <dbReference type="ChEBI" id="CHEBI:15378"/>
        <dbReference type="ChEBI" id="CHEBI:57287"/>
        <dbReference type="ChEBI" id="CHEBI:57783"/>
        <dbReference type="ChEBI" id="CHEBI:58349"/>
        <dbReference type="ChEBI" id="CHEBI:77396"/>
        <dbReference type="ChEBI" id="CHEBI:83139"/>
        <dbReference type="EC" id="1.2.1.84"/>
    </reaction>
</comment>
<dbReference type="Gene3D" id="3.40.50.720">
    <property type="entry name" value="NAD(P)-binding Rossmann-like Domain"/>
    <property type="match status" value="1"/>
</dbReference>
<dbReference type="PANTHER" id="PTHR11011:SF99">
    <property type="entry name" value="FATTY ACYL-COA REDUCTASE 3"/>
    <property type="match status" value="1"/>
</dbReference>
<dbReference type="GO" id="GO:0080019">
    <property type="term" value="F:alcohol-forming very long-chain fatty acyl-CoA reductase activity"/>
    <property type="evidence" value="ECO:0007669"/>
    <property type="project" value="InterPro"/>
</dbReference>
<feature type="domain" description="Thioester reductase (TE)" evidence="2">
    <location>
        <begin position="17"/>
        <end position="60"/>
    </location>
</feature>
<protein>
    <recommendedName>
        <fullName evidence="1">Fatty acyl-CoA reductase</fullName>
        <ecNumber evidence="1">1.2.1.84</ecNumber>
    </recommendedName>
</protein>
<dbReference type="EC" id="1.2.1.84" evidence="1"/>
<dbReference type="SUPFAM" id="SSF51735">
    <property type="entry name" value="NAD(P)-binding Rossmann-fold domains"/>
    <property type="match status" value="1"/>
</dbReference>
<dbReference type="Pfam" id="PF07993">
    <property type="entry name" value="NAD_binding_4"/>
    <property type="match status" value="1"/>
</dbReference>
<evidence type="ECO:0000313" key="4">
    <source>
        <dbReference type="Proteomes" id="UP000265520"/>
    </source>
</evidence>
<comment type="function">
    <text evidence="1">Catalyzes the reduction of fatty acyl-CoA to fatty alcohols.</text>
</comment>
<reference evidence="3 4" key="1">
    <citation type="journal article" date="2018" name="Front. Plant Sci.">
        <title>Red Clover (Trifolium pratense) and Zigzag Clover (T. medium) - A Picture of Genomic Similarities and Differences.</title>
        <authorList>
            <person name="Dluhosova J."/>
            <person name="Istvanek J."/>
            <person name="Nedelnik J."/>
            <person name="Repkova J."/>
        </authorList>
    </citation>
    <scope>NUCLEOTIDE SEQUENCE [LARGE SCALE GENOMIC DNA]</scope>
    <source>
        <strain evidence="4">cv. 10/8</strain>
        <tissue evidence="3">Leaf</tissue>
    </source>
</reference>